<dbReference type="Gene3D" id="3.40.605.10">
    <property type="entry name" value="Aldehyde Dehydrogenase, Chain A, domain 1"/>
    <property type="match status" value="1"/>
</dbReference>
<evidence type="ECO:0000256" key="1">
    <source>
        <dbReference type="ARBA" id="ARBA00023002"/>
    </source>
</evidence>
<reference evidence="4" key="1">
    <citation type="journal article" date="2019" name="Int. J. Syst. Evol. Microbiol.">
        <title>The Global Catalogue of Microorganisms (GCM) 10K type strain sequencing project: providing services to taxonomists for standard genome sequencing and annotation.</title>
        <authorList>
            <consortium name="The Broad Institute Genomics Platform"/>
            <consortium name="The Broad Institute Genome Sequencing Center for Infectious Disease"/>
            <person name="Wu L."/>
            <person name="Ma J."/>
        </authorList>
    </citation>
    <scope>NUCLEOTIDE SEQUENCE [LARGE SCALE GENOMIC DNA]</scope>
    <source>
        <strain evidence="4">LMG 29894</strain>
    </source>
</reference>
<dbReference type="EMBL" id="JBHSBU010000001">
    <property type="protein sequence ID" value="MFC4160596.1"/>
    <property type="molecule type" value="Genomic_DNA"/>
</dbReference>
<dbReference type="InterPro" id="IPR016163">
    <property type="entry name" value="Ald_DH_C"/>
</dbReference>
<proteinExistence type="predicted"/>
<evidence type="ECO:0000313" key="3">
    <source>
        <dbReference type="EMBL" id="MFC4160596.1"/>
    </source>
</evidence>
<dbReference type="InterPro" id="IPR015590">
    <property type="entry name" value="Aldehyde_DH_dom"/>
</dbReference>
<evidence type="ECO:0000259" key="2">
    <source>
        <dbReference type="Pfam" id="PF00171"/>
    </source>
</evidence>
<evidence type="ECO:0000313" key="4">
    <source>
        <dbReference type="Proteomes" id="UP001595791"/>
    </source>
</evidence>
<organism evidence="3 4">
    <name type="scientific">Chitinimonas lacunae</name>
    <dbReference type="NCBI Taxonomy" id="1963018"/>
    <lineage>
        <taxon>Bacteria</taxon>
        <taxon>Pseudomonadati</taxon>
        <taxon>Pseudomonadota</taxon>
        <taxon>Betaproteobacteria</taxon>
        <taxon>Neisseriales</taxon>
        <taxon>Chitinibacteraceae</taxon>
        <taxon>Chitinimonas</taxon>
    </lineage>
</organism>
<dbReference type="Proteomes" id="UP001595791">
    <property type="component" value="Unassembled WGS sequence"/>
</dbReference>
<keyword evidence="1" id="KW-0560">Oxidoreductase</keyword>
<dbReference type="PANTHER" id="PTHR11699">
    <property type="entry name" value="ALDEHYDE DEHYDROGENASE-RELATED"/>
    <property type="match status" value="1"/>
</dbReference>
<name>A0ABV8MTE6_9NEIS</name>
<dbReference type="InterPro" id="IPR016161">
    <property type="entry name" value="Ald_DH/histidinol_DH"/>
</dbReference>
<sequence length="482" mass="53016">MELFDEQAWPTSVADRYRRAQSAAAQLAAMGCTERLDFLARLAAVVLRRRDEIVDRLVAATGQCAGDALIEEVSLALELLAYLTRHGRRALAGRRWGGLKRVRYQPLGVVLVLAHWHAPFYRALSSLAFAFAAGNAVLYKPSPHALLPGLLESLLTESGFDPDWVQIVPGDEAVGQRLLAGRPDKVLFCGSASSARAVLAQAVEGAVPVEVTPLGKVPMLVFADADLDAAVAVAVRGAFAKSGQSGCAIERIYIERAVYAEFRSRLVMACHGLRLGTGRDDDMGHLSQPHRIQTVRELLKDALAKGARQLCGHTWDGHSPFVPPIVLEDCRNGVWLLDEPVLAPLLPLFVFDHEDEAVEAVSRYPTGPTALVWCRDRSRAARVAARLPVNHVAINAPARVDWRRCVTGRRRCEVWLRSLCRLQTWDARAELPPAVARYPLSSGKYALHELLAATNVRRGAAALLGYARAKFQLRRLHDDQRR</sequence>
<dbReference type="RefSeq" id="WP_378165599.1">
    <property type="nucleotide sequence ID" value="NZ_JBHSBU010000001.1"/>
</dbReference>
<dbReference type="Gene3D" id="3.40.309.10">
    <property type="entry name" value="Aldehyde Dehydrogenase, Chain A, domain 2"/>
    <property type="match status" value="1"/>
</dbReference>
<accession>A0ABV8MTE6</accession>
<gene>
    <name evidence="3" type="ORF">ACFOW7_14745</name>
</gene>
<protein>
    <submittedName>
        <fullName evidence="3">Aldehyde dehydrogenase family protein</fullName>
    </submittedName>
</protein>
<comment type="caution">
    <text evidence="3">The sequence shown here is derived from an EMBL/GenBank/DDBJ whole genome shotgun (WGS) entry which is preliminary data.</text>
</comment>
<keyword evidence="4" id="KW-1185">Reference proteome</keyword>
<dbReference type="Pfam" id="PF00171">
    <property type="entry name" value="Aldedh"/>
    <property type="match status" value="1"/>
</dbReference>
<dbReference type="SUPFAM" id="SSF53720">
    <property type="entry name" value="ALDH-like"/>
    <property type="match status" value="1"/>
</dbReference>
<feature type="domain" description="Aldehyde dehydrogenase" evidence="2">
    <location>
        <begin position="12"/>
        <end position="408"/>
    </location>
</feature>
<dbReference type="InterPro" id="IPR016162">
    <property type="entry name" value="Ald_DH_N"/>
</dbReference>